<evidence type="ECO:0000313" key="3">
    <source>
        <dbReference type="Proteomes" id="UP000056968"/>
    </source>
</evidence>
<geneLocation type="plasmid" evidence="2 3">
    <name>pDE1</name>
</geneLocation>
<dbReference type="Pfam" id="PF01381">
    <property type="entry name" value="HTH_3"/>
    <property type="match status" value="1"/>
</dbReference>
<dbReference type="EMBL" id="CP013265">
    <property type="protein sequence ID" value="ALR22854.1"/>
    <property type="molecule type" value="Genomic_DNA"/>
</dbReference>
<dbReference type="RefSeq" id="WP_082635349.1">
    <property type="nucleotide sequence ID" value="NZ_CP013265.1"/>
</dbReference>
<evidence type="ECO:0000313" key="2">
    <source>
        <dbReference type="EMBL" id="ALR22854.1"/>
    </source>
</evidence>
<dbReference type="OrthoDB" id="9815697at2"/>
<dbReference type="AlphaFoldDB" id="A0A0S3F517"/>
<dbReference type="InterPro" id="IPR010982">
    <property type="entry name" value="Lambda_DNA-bd_dom_sf"/>
</dbReference>
<gene>
    <name evidence="2" type="ORF">ATN00_20340</name>
</gene>
<keyword evidence="2" id="KW-0614">Plasmid</keyword>
<keyword evidence="3" id="KW-1185">Reference proteome</keyword>
<dbReference type="Gene3D" id="1.10.260.40">
    <property type="entry name" value="lambda repressor-like DNA-binding domains"/>
    <property type="match status" value="1"/>
</dbReference>
<dbReference type="KEGG" id="sbd:ATN00_20340"/>
<dbReference type="GO" id="GO:0003677">
    <property type="term" value="F:DNA binding"/>
    <property type="evidence" value="ECO:0007669"/>
    <property type="project" value="InterPro"/>
</dbReference>
<accession>A0A0S3F517</accession>
<sequence>MTRLPLSETIPASTLKQTLAANLATFCASRRMTQTALSERSGVAASHISHIIHGKANPTLATMHNLADVLDITVIDLLTPISAKPRLPE</sequence>
<evidence type="ECO:0000259" key="1">
    <source>
        <dbReference type="PROSITE" id="PS50943"/>
    </source>
</evidence>
<protein>
    <recommendedName>
        <fullName evidence="1">HTH cro/C1-type domain-containing protein</fullName>
    </recommendedName>
</protein>
<name>A0A0S3F517_9SPHN</name>
<reference evidence="2 3" key="1">
    <citation type="submission" date="2015-11" db="EMBL/GenBank/DDBJ databases">
        <title>A Two-component Flavoprotein Monooxygenase System MeaXY Responsible for para-Hydroxylation of 2-Methyl-6-ethylaniline and 2,6-Diethylaniline in Sphingobium baderi DE-13.</title>
        <authorList>
            <person name="Cheng M."/>
            <person name="Meng Q."/>
            <person name="Yang Y."/>
            <person name="Chu C."/>
            <person name="Yan X."/>
            <person name="He J."/>
            <person name="Li S."/>
        </authorList>
    </citation>
    <scope>NUCLEOTIDE SEQUENCE [LARGE SCALE GENOMIC DNA]</scope>
    <source>
        <strain evidence="2 3">DE-13</strain>
        <plasmid evidence="3">Plasmid pDE1</plasmid>
    </source>
</reference>
<dbReference type="SMART" id="SM00530">
    <property type="entry name" value="HTH_XRE"/>
    <property type="match status" value="1"/>
</dbReference>
<dbReference type="InterPro" id="IPR001387">
    <property type="entry name" value="Cro/C1-type_HTH"/>
</dbReference>
<dbReference type="CDD" id="cd00093">
    <property type="entry name" value="HTH_XRE"/>
    <property type="match status" value="1"/>
</dbReference>
<dbReference type="PROSITE" id="PS50943">
    <property type="entry name" value="HTH_CROC1"/>
    <property type="match status" value="1"/>
</dbReference>
<feature type="domain" description="HTH cro/C1-type" evidence="1">
    <location>
        <begin position="23"/>
        <end position="77"/>
    </location>
</feature>
<proteinExistence type="predicted"/>
<dbReference type="Proteomes" id="UP000056968">
    <property type="component" value="Plasmid pDE1"/>
</dbReference>
<organism evidence="2 3">
    <name type="scientific">Sphingobium baderi</name>
    <dbReference type="NCBI Taxonomy" id="1332080"/>
    <lineage>
        <taxon>Bacteria</taxon>
        <taxon>Pseudomonadati</taxon>
        <taxon>Pseudomonadota</taxon>
        <taxon>Alphaproteobacteria</taxon>
        <taxon>Sphingomonadales</taxon>
        <taxon>Sphingomonadaceae</taxon>
        <taxon>Sphingobium</taxon>
    </lineage>
</organism>
<dbReference type="SUPFAM" id="SSF47413">
    <property type="entry name" value="lambda repressor-like DNA-binding domains"/>
    <property type="match status" value="1"/>
</dbReference>